<evidence type="ECO:0000313" key="3">
    <source>
        <dbReference type="Proteomes" id="UP000467841"/>
    </source>
</evidence>
<sequence length="312" mass="35450">MMKRSQSKGGTSNGPNLGTGRGKESEMYLCASTLWELTCSVYDELDGPILTQTWINRFYMTMRRNMMKRSQSKGGTSNGPNLGTGRGLYMTMRRNMMKRSQSKGGTSNGPNLGTGRGKESEMYLCASTLWELTCSVYDELDGPILTQTWINRFYMTMRRNMMKRSQSKGGTSNGPNLGTGRGKESEMYLCASTLWELTCSVYDELDGPILTQTWINRLYMTMRRNMMKRSQSKGGTSNGPNLGTGRGKESEMYLCASTLWELTCSVYDELDGPILTQTWINRFIHDYEEKHDETVSIQGRNIKWTKFGNRKR</sequence>
<protein>
    <submittedName>
        <fullName evidence="2">Uncharacterized protein</fullName>
    </submittedName>
</protein>
<name>A0A6D2I0M4_9BRAS</name>
<proteinExistence type="predicted"/>
<keyword evidence="3" id="KW-1185">Reference proteome</keyword>
<comment type="caution">
    <text evidence="2">The sequence shown here is derived from an EMBL/GenBank/DDBJ whole genome shotgun (WGS) entry which is preliminary data.</text>
</comment>
<accession>A0A6D2I0M4</accession>
<organism evidence="2 3">
    <name type="scientific">Microthlaspi erraticum</name>
    <dbReference type="NCBI Taxonomy" id="1685480"/>
    <lineage>
        <taxon>Eukaryota</taxon>
        <taxon>Viridiplantae</taxon>
        <taxon>Streptophyta</taxon>
        <taxon>Embryophyta</taxon>
        <taxon>Tracheophyta</taxon>
        <taxon>Spermatophyta</taxon>
        <taxon>Magnoliopsida</taxon>
        <taxon>eudicotyledons</taxon>
        <taxon>Gunneridae</taxon>
        <taxon>Pentapetalae</taxon>
        <taxon>rosids</taxon>
        <taxon>malvids</taxon>
        <taxon>Brassicales</taxon>
        <taxon>Brassicaceae</taxon>
        <taxon>Coluteocarpeae</taxon>
        <taxon>Microthlaspi</taxon>
    </lineage>
</organism>
<feature type="region of interest" description="Disordered" evidence="1">
    <location>
        <begin position="1"/>
        <end position="22"/>
    </location>
</feature>
<gene>
    <name evidence="2" type="ORF">MERR_LOCUS10222</name>
</gene>
<dbReference type="Proteomes" id="UP000467841">
    <property type="component" value="Unassembled WGS sequence"/>
</dbReference>
<reference evidence="2" key="1">
    <citation type="submission" date="2020-01" db="EMBL/GenBank/DDBJ databases">
        <authorList>
            <person name="Mishra B."/>
        </authorList>
    </citation>
    <scope>NUCLEOTIDE SEQUENCE [LARGE SCALE GENOMIC DNA]</scope>
</reference>
<dbReference type="AlphaFoldDB" id="A0A6D2I0M4"/>
<evidence type="ECO:0000256" key="1">
    <source>
        <dbReference type="SAM" id="MobiDB-lite"/>
    </source>
</evidence>
<evidence type="ECO:0000313" key="2">
    <source>
        <dbReference type="EMBL" id="CAA7022987.1"/>
    </source>
</evidence>
<dbReference type="EMBL" id="CACVBM020000764">
    <property type="protein sequence ID" value="CAA7022987.1"/>
    <property type="molecule type" value="Genomic_DNA"/>
</dbReference>
<feature type="compositionally biased region" description="Polar residues" evidence="1">
    <location>
        <begin position="7"/>
        <end position="16"/>
    </location>
</feature>